<evidence type="ECO:0000313" key="2">
    <source>
        <dbReference type="EMBL" id="OGW99575.1"/>
    </source>
</evidence>
<feature type="transmembrane region" description="Helical" evidence="1">
    <location>
        <begin position="12"/>
        <end position="32"/>
    </location>
</feature>
<evidence type="ECO:0000256" key="1">
    <source>
        <dbReference type="SAM" id="Phobius"/>
    </source>
</evidence>
<keyword evidence="1" id="KW-0812">Transmembrane</keyword>
<evidence type="ECO:0008006" key="4">
    <source>
        <dbReference type="Google" id="ProtNLM"/>
    </source>
</evidence>
<dbReference type="EMBL" id="MHFR01000003">
    <property type="protein sequence ID" value="OGW99575.1"/>
    <property type="molecule type" value="Genomic_DNA"/>
</dbReference>
<keyword evidence="1" id="KW-0472">Membrane</keyword>
<dbReference type="Proteomes" id="UP000178187">
    <property type="component" value="Unassembled WGS sequence"/>
</dbReference>
<evidence type="ECO:0000313" key="3">
    <source>
        <dbReference type="Proteomes" id="UP000178187"/>
    </source>
</evidence>
<dbReference type="PROSITE" id="PS51257">
    <property type="entry name" value="PROKAR_LIPOPROTEIN"/>
    <property type="match status" value="1"/>
</dbReference>
<reference evidence="2 3" key="1">
    <citation type="journal article" date="2016" name="Nat. Commun.">
        <title>Thousands of microbial genomes shed light on interconnected biogeochemical processes in an aquifer system.</title>
        <authorList>
            <person name="Anantharaman K."/>
            <person name="Brown C.T."/>
            <person name="Hug L.A."/>
            <person name="Sharon I."/>
            <person name="Castelle C.J."/>
            <person name="Probst A.J."/>
            <person name="Thomas B.C."/>
            <person name="Singh A."/>
            <person name="Wilkins M.J."/>
            <person name="Karaoz U."/>
            <person name="Brodie E.L."/>
            <person name="Williams K.H."/>
            <person name="Hubbard S.S."/>
            <person name="Banfield J.F."/>
        </authorList>
    </citation>
    <scope>NUCLEOTIDE SEQUENCE [LARGE SCALE GENOMIC DNA]</scope>
</reference>
<name>A0A1G1L341_9BACT</name>
<dbReference type="AlphaFoldDB" id="A0A1G1L341"/>
<keyword evidence="1" id="KW-1133">Transmembrane helix</keyword>
<gene>
    <name evidence="2" type="ORF">A3G33_05750</name>
</gene>
<organism evidence="2 3">
    <name type="scientific">Candidatus Danuiimicrobium aquiferis</name>
    <dbReference type="NCBI Taxonomy" id="1801832"/>
    <lineage>
        <taxon>Bacteria</taxon>
        <taxon>Pseudomonadati</taxon>
        <taxon>Candidatus Omnitrophota</taxon>
        <taxon>Candidatus Danuiimicrobium</taxon>
    </lineage>
</organism>
<protein>
    <recommendedName>
        <fullName evidence="4">Type 4 fimbrial biogenesis protein PilX N-terminal domain-containing protein</fullName>
    </recommendedName>
</protein>
<accession>A0A1G1L341</accession>
<sequence length="371" mass="39401">MKLTNKKGIMLIWVYLLIMMISISCGSLYAVAMQQMKLMDIRKAQSQALYLAEAGVDQIFKALPSNPNPNATGPVFLNNNVPNFQYSASHANQTITSTGCVGYFNGTSCLGTKKILEVKVTGGTVPVGVHAAITSVGDVDIQGRFVADGRDYDSNGNLTGDPGISGVYTAGELNIKTNSHAAVGGNGIAPSNPANPLAYDEDKRSYTFSSPEAALGVSPGALDQYKVDRFPAPPLSGIIYYTGDDHERRERDEHNNDIIRNLDFGTEANPSSGILIVHNSTNTATLKNITGSFKGLIIADNVVKIRGDGSDDPDGEGSFSVLGGVIAQQTTTNKALGTAKGSIKYSSQVLKSLPLIGSAQREYSIVSWKET</sequence>
<comment type="caution">
    <text evidence="2">The sequence shown here is derived from an EMBL/GenBank/DDBJ whole genome shotgun (WGS) entry which is preliminary data.</text>
</comment>
<proteinExistence type="predicted"/>